<feature type="compositionally biased region" description="Basic and acidic residues" evidence="2">
    <location>
        <begin position="248"/>
        <end position="262"/>
    </location>
</feature>
<sequence length="507" mass="57751">MDRNTPTSKRSPSILVTDARNNPPGRSAPFVRKLGNVSVDRVLSGTSEVPSALARRLGPKLRVPTMNQPMPTRTSKMSQRLVLIPEEEYRDEKADGSDPTLGHRVGLTSAEQLSREERAGQYPRVTSYLVADLFKLKETADYLRRNHSARIRMYDEALFVDYLLPLLPGNGVLARVQSSLGDNRTMERLIDISEQGDHHYEYFSELESNQPAGHSGEQNDDFDPSEPQDFSPRGKSPPSFGRQSHHRKDTEQSEQIRKQQEESKVSRYLTHAAMFVLNYGVVVFWNFTESQEKAILADLILQSRALAVRPMDVDDVETEEFHFTYAVKESRPRIFNDMITLTNNSHMIKLAMTHAIAQSTKLSGFEERMQAKMRDVKAVPKTLALTGELGIKREQVLRIYGTLFKLRVDVNLSSNVLDTPDIFWESEPSLAPVYAALREYLEIDPRILVLNERCSVFLEMTQILADSVAEFNMDRITVIIIVLIILSILVSLTEIAVRYLLLRRYHK</sequence>
<dbReference type="GeneID" id="36514732"/>
<comment type="similarity">
    <text evidence="1">Belongs to the RMD1/sif2 family.</text>
</comment>
<evidence type="ECO:0000259" key="4">
    <source>
        <dbReference type="Pfam" id="PF02582"/>
    </source>
</evidence>
<evidence type="ECO:0000256" key="1">
    <source>
        <dbReference type="ARBA" id="ARBA00008306"/>
    </source>
</evidence>
<dbReference type="AlphaFoldDB" id="A0A2T0FED2"/>
<dbReference type="InterPro" id="IPR003734">
    <property type="entry name" value="DUF155"/>
</dbReference>
<organism evidence="5 6">
    <name type="scientific">Wickerhamiella sorbophila</name>
    <dbReference type="NCBI Taxonomy" id="45607"/>
    <lineage>
        <taxon>Eukaryota</taxon>
        <taxon>Fungi</taxon>
        <taxon>Dikarya</taxon>
        <taxon>Ascomycota</taxon>
        <taxon>Saccharomycotina</taxon>
        <taxon>Dipodascomycetes</taxon>
        <taxon>Dipodascales</taxon>
        <taxon>Trichomonascaceae</taxon>
        <taxon>Wickerhamiella</taxon>
    </lineage>
</organism>
<feature type="region of interest" description="Disordered" evidence="2">
    <location>
        <begin position="1"/>
        <end position="28"/>
    </location>
</feature>
<feature type="domain" description="DUF155" evidence="4">
    <location>
        <begin position="274"/>
        <end position="451"/>
    </location>
</feature>
<dbReference type="EMBL" id="NDIQ01000001">
    <property type="protein sequence ID" value="PRT53363.1"/>
    <property type="molecule type" value="Genomic_DNA"/>
</dbReference>
<evidence type="ECO:0000256" key="3">
    <source>
        <dbReference type="SAM" id="Phobius"/>
    </source>
</evidence>
<reference evidence="5 6" key="1">
    <citation type="submission" date="2017-04" db="EMBL/GenBank/DDBJ databases">
        <title>Genome sequencing of [Candida] sorbophila.</title>
        <authorList>
            <person name="Ahn J.O."/>
        </authorList>
    </citation>
    <scope>NUCLEOTIDE SEQUENCE [LARGE SCALE GENOMIC DNA]</scope>
    <source>
        <strain evidence="5 6">DS02</strain>
    </source>
</reference>
<name>A0A2T0FED2_9ASCO</name>
<dbReference type="PANTHER" id="PTHR16255:SF4">
    <property type="entry name" value="SPORULATION PROTEIN RMD8"/>
    <property type="match status" value="1"/>
</dbReference>
<evidence type="ECO:0000313" key="5">
    <source>
        <dbReference type="EMBL" id="PRT53363.1"/>
    </source>
</evidence>
<comment type="caution">
    <text evidence="5">The sequence shown here is derived from an EMBL/GenBank/DDBJ whole genome shotgun (WGS) entry which is preliminary data.</text>
</comment>
<keyword evidence="3" id="KW-0812">Transmembrane</keyword>
<dbReference type="InterPro" id="IPR051624">
    <property type="entry name" value="RMD1/Sad1-interacting"/>
</dbReference>
<feature type="compositionally biased region" description="Polar residues" evidence="2">
    <location>
        <begin position="1"/>
        <end position="11"/>
    </location>
</feature>
<keyword evidence="3" id="KW-1133">Transmembrane helix</keyword>
<gene>
    <name evidence="5" type="ORF">B9G98_00983</name>
</gene>
<dbReference type="RefSeq" id="XP_024663309.1">
    <property type="nucleotide sequence ID" value="XM_024807541.1"/>
</dbReference>
<feature type="transmembrane region" description="Helical" evidence="3">
    <location>
        <begin position="476"/>
        <end position="501"/>
    </location>
</feature>
<evidence type="ECO:0000313" key="6">
    <source>
        <dbReference type="Proteomes" id="UP000238350"/>
    </source>
</evidence>
<protein>
    <submittedName>
        <fullName evidence="5">Sporulation protein RMD8</fullName>
    </submittedName>
</protein>
<keyword evidence="3" id="KW-0472">Membrane</keyword>
<accession>A0A2T0FED2</accession>
<dbReference type="Proteomes" id="UP000238350">
    <property type="component" value="Unassembled WGS sequence"/>
</dbReference>
<evidence type="ECO:0000256" key="2">
    <source>
        <dbReference type="SAM" id="MobiDB-lite"/>
    </source>
</evidence>
<feature type="region of interest" description="Disordered" evidence="2">
    <location>
        <begin position="209"/>
        <end position="262"/>
    </location>
</feature>
<dbReference type="OrthoDB" id="18302at2759"/>
<dbReference type="GO" id="GO:0005739">
    <property type="term" value="C:mitochondrion"/>
    <property type="evidence" value="ECO:0007669"/>
    <property type="project" value="UniProtKB-ARBA"/>
</dbReference>
<keyword evidence="6" id="KW-1185">Reference proteome</keyword>
<dbReference type="Pfam" id="PF02582">
    <property type="entry name" value="DUF155"/>
    <property type="match status" value="1"/>
</dbReference>
<proteinExistence type="inferred from homology"/>
<dbReference type="PANTHER" id="PTHR16255">
    <property type="entry name" value="REQUIRED FOR MEIOTIC NUCLEAR DIVISION PROTEIN 1 HOMOLOG"/>
    <property type="match status" value="1"/>
</dbReference>